<reference evidence="2" key="1">
    <citation type="journal article" date="2022" name="Mol. Ecol. Resour.">
        <title>The genomes of chicory, endive, great burdock and yacon provide insights into Asteraceae palaeo-polyploidization history and plant inulin production.</title>
        <authorList>
            <person name="Fan W."/>
            <person name="Wang S."/>
            <person name="Wang H."/>
            <person name="Wang A."/>
            <person name="Jiang F."/>
            <person name="Liu H."/>
            <person name="Zhao H."/>
            <person name="Xu D."/>
            <person name="Zhang Y."/>
        </authorList>
    </citation>
    <scope>NUCLEOTIDE SEQUENCE [LARGE SCALE GENOMIC DNA]</scope>
    <source>
        <strain evidence="2">cv. Niubang</strain>
    </source>
</reference>
<sequence length="82" mass="8657">MLTPLVSSAGPSTSSYGGSSGTSYGGDAMLSIPMSTALQIAPQVDDQPSGETSVGIDVVAEAMVWRRHIAEILWNMRRSDKE</sequence>
<gene>
    <name evidence="1" type="ORF">L6452_08398</name>
</gene>
<organism evidence="1 2">
    <name type="scientific">Arctium lappa</name>
    <name type="common">Greater burdock</name>
    <name type="synonym">Lappa major</name>
    <dbReference type="NCBI Taxonomy" id="4217"/>
    <lineage>
        <taxon>Eukaryota</taxon>
        <taxon>Viridiplantae</taxon>
        <taxon>Streptophyta</taxon>
        <taxon>Embryophyta</taxon>
        <taxon>Tracheophyta</taxon>
        <taxon>Spermatophyta</taxon>
        <taxon>Magnoliopsida</taxon>
        <taxon>eudicotyledons</taxon>
        <taxon>Gunneridae</taxon>
        <taxon>Pentapetalae</taxon>
        <taxon>asterids</taxon>
        <taxon>campanulids</taxon>
        <taxon>Asterales</taxon>
        <taxon>Asteraceae</taxon>
        <taxon>Carduoideae</taxon>
        <taxon>Cardueae</taxon>
        <taxon>Arctiinae</taxon>
        <taxon>Arctium</taxon>
    </lineage>
</organism>
<dbReference type="EMBL" id="CM042049">
    <property type="protein sequence ID" value="KAI3745983.1"/>
    <property type="molecule type" value="Genomic_DNA"/>
</dbReference>
<reference evidence="1 2" key="2">
    <citation type="journal article" date="2022" name="Mol. Ecol. Resour.">
        <title>The genomes of chicory, endive, great burdock and yacon provide insights into Asteraceae paleo-polyploidization history and plant inulin production.</title>
        <authorList>
            <person name="Fan W."/>
            <person name="Wang S."/>
            <person name="Wang H."/>
            <person name="Wang A."/>
            <person name="Jiang F."/>
            <person name="Liu H."/>
            <person name="Zhao H."/>
            <person name="Xu D."/>
            <person name="Zhang Y."/>
        </authorList>
    </citation>
    <scope>NUCLEOTIDE SEQUENCE [LARGE SCALE GENOMIC DNA]</scope>
    <source>
        <strain evidence="2">cv. Niubang</strain>
    </source>
</reference>
<protein>
    <submittedName>
        <fullName evidence="1">Uncharacterized protein</fullName>
    </submittedName>
</protein>
<proteinExistence type="predicted"/>
<evidence type="ECO:0000313" key="2">
    <source>
        <dbReference type="Proteomes" id="UP001055879"/>
    </source>
</evidence>
<comment type="caution">
    <text evidence="1">The sequence shown here is derived from an EMBL/GenBank/DDBJ whole genome shotgun (WGS) entry which is preliminary data.</text>
</comment>
<dbReference type="Proteomes" id="UP001055879">
    <property type="component" value="Linkage Group LG03"/>
</dbReference>
<accession>A0ACB9DI05</accession>
<name>A0ACB9DI05_ARCLA</name>
<keyword evidence="2" id="KW-1185">Reference proteome</keyword>
<evidence type="ECO:0000313" key="1">
    <source>
        <dbReference type="EMBL" id="KAI3745983.1"/>
    </source>
</evidence>